<proteinExistence type="predicted"/>
<keyword evidence="1" id="KW-0472">Membrane</keyword>
<name>A0A645IP55_9ZZZZ</name>
<keyword evidence="1" id="KW-0812">Transmembrane</keyword>
<feature type="transmembrane region" description="Helical" evidence="1">
    <location>
        <begin position="6"/>
        <end position="29"/>
    </location>
</feature>
<evidence type="ECO:0000256" key="1">
    <source>
        <dbReference type="SAM" id="Phobius"/>
    </source>
</evidence>
<comment type="caution">
    <text evidence="2">The sequence shown here is derived from an EMBL/GenBank/DDBJ whole genome shotgun (WGS) entry which is preliminary data.</text>
</comment>
<accession>A0A645IP55</accession>
<keyword evidence="1" id="KW-1133">Transmembrane helix</keyword>
<evidence type="ECO:0000313" key="2">
    <source>
        <dbReference type="EMBL" id="MPN52836.1"/>
    </source>
</evidence>
<gene>
    <name evidence="2" type="ORF">SDC9_200499</name>
</gene>
<organism evidence="2">
    <name type="scientific">bioreactor metagenome</name>
    <dbReference type="NCBI Taxonomy" id="1076179"/>
    <lineage>
        <taxon>unclassified sequences</taxon>
        <taxon>metagenomes</taxon>
        <taxon>ecological metagenomes</taxon>
    </lineage>
</organism>
<reference evidence="2" key="1">
    <citation type="submission" date="2019-08" db="EMBL/GenBank/DDBJ databases">
        <authorList>
            <person name="Kucharzyk K."/>
            <person name="Murdoch R.W."/>
            <person name="Higgins S."/>
            <person name="Loffler F."/>
        </authorList>
    </citation>
    <scope>NUCLEOTIDE SEQUENCE</scope>
</reference>
<sequence length="111" mass="12386">MNALSVLSIIGGLMGFGGIVAGLTVRLVGKKLDRAEERREEREQAQIEEMMLLHEGLTCVGHVARATATAFVREHGQCVEITTAVQYHEQFRQKEDMQLRQRAAERVHGSV</sequence>
<dbReference type="EMBL" id="VSSQ01119325">
    <property type="protein sequence ID" value="MPN52836.1"/>
    <property type="molecule type" value="Genomic_DNA"/>
</dbReference>
<dbReference type="AlphaFoldDB" id="A0A645IP55"/>
<protein>
    <submittedName>
        <fullName evidence="2">Uncharacterized protein</fullName>
    </submittedName>
</protein>